<dbReference type="InterPro" id="IPR011234">
    <property type="entry name" value="Fumarylacetoacetase-like_C"/>
</dbReference>
<dbReference type="Pfam" id="PF01557">
    <property type="entry name" value="FAA_hydrolase"/>
    <property type="match status" value="1"/>
</dbReference>
<dbReference type="Gene3D" id="3.90.850.10">
    <property type="entry name" value="Fumarylacetoacetase-like, C-terminal domain"/>
    <property type="match status" value="1"/>
</dbReference>
<dbReference type="OrthoDB" id="9805307at2"/>
<dbReference type="InterPro" id="IPR012684">
    <property type="entry name" value="HPA_isomer/decarb_C"/>
</dbReference>
<evidence type="ECO:0000259" key="2">
    <source>
        <dbReference type="Pfam" id="PF01557"/>
    </source>
</evidence>
<keyword evidence="1" id="KW-0479">Metal-binding</keyword>
<dbReference type="EMBL" id="SKFG01000008">
    <property type="protein sequence ID" value="TCZ77747.1"/>
    <property type="molecule type" value="Genomic_DNA"/>
</dbReference>
<dbReference type="GO" id="GO:0018800">
    <property type="term" value="F:5-oxopent-3-ene-1,2,5-tricarboxylate decarboxylase activity"/>
    <property type="evidence" value="ECO:0007669"/>
    <property type="project" value="InterPro"/>
</dbReference>
<dbReference type="AlphaFoldDB" id="A0A4R4EE72"/>
<dbReference type="FunFam" id="3.90.850.10:FF:000002">
    <property type="entry name" value="2-hydroxyhepta-2,4-diene-1,7-dioate isomerase"/>
    <property type="match status" value="1"/>
</dbReference>
<dbReference type="InterPro" id="IPR036663">
    <property type="entry name" value="Fumarylacetoacetase_C_sf"/>
</dbReference>
<proteinExistence type="predicted"/>
<dbReference type="Proteomes" id="UP000295418">
    <property type="component" value="Unassembled WGS sequence"/>
</dbReference>
<dbReference type="PANTHER" id="PTHR11820">
    <property type="entry name" value="ACYLPYRUVASE"/>
    <property type="match status" value="1"/>
</dbReference>
<dbReference type="GO" id="GO:0008704">
    <property type="term" value="F:5-carboxymethyl-2-hydroxymuconate delta-isomerase activity"/>
    <property type="evidence" value="ECO:0007669"/>
    <property type="project" value="InterPro"/>
</dbReference>
<dbReference type="GO" id="GO:0046872">
    <property type="term" value="F:metal ion binding"/>
    <property type="evidence" value="ECO:0007669"/>
    <property type="project" value="UniProtKB-KW"/>
</dbReference>
<feature type="domain" description="Fumarylacetoacetase-like C-terminal" evidence="2">
    <location>
        <begin position="45"/>
        <end position="243"/>
    </location>
</feature>
<organism evidence="3 4">
    <name type="scientific">Paenibacillus albiflavus</name>
    <dbReference type="NCBI Taxonomy" id="2545760"/>
    <lineage>
        <taxon>Bacteria</taxon>
        <taxon>Bacillati</taxon>
        <taxon>Bacillota</taxon>
        <taxon>Bacilli</taxon>
        <taxon>Bacillales</taxon>
        <taxon>Paenibacillaceae</taxon>
        <taxon>Paenibacillus</taxon>
    </lineage>
</organism>
<accession>A0A4R4EE72</accession>
<protein>
    <submittedName>
        <fullName evidence="3">2-hydroxyhepta-2,4-diene-1,7-dioate isomerase</fullName>
    </submittedName>
</protein>
<dbReference type="RefSeq" id="WP_132417831.1">
    <property type="nucleotide sequence ID" value="NZ_SKFG01000008.1"/>
</dbReference>
<evidence type="ECO:0000313" key="4">
    <source>
        <dbReference type="Proteomes" id="UP000295418"/>
    </source>
</evidence>
<dbReference type="PANTHER" id="PTHR11820:SF114">
    <property type="entry name" value="4-HYDROXYPHENYLACETATE CATABOLISM PROTEIN"/>
    <property type="match status" value="1"/>
</dbReference>
<comment type="caution">
    <text evidence="3">The sequence shown here is derived from an EMBL/GenBank/DDBJ whole genome shotgun (WGS) entry which is preliminary data.</text>
</comment>
<reference evidence="3 4" key="1">
    <citation type="submission" date="2019-03" db="EMBL/GenBank/DDBJ databases">
        <authorList>
            <person name="Kim M.K.M."/>
        </authorList>
    </citation>
    <scope>NUCLEOTIDE SEQUENCE [LARGE SCALE GENOMIC DNA]</scope>
    <source>
        <strain evidence="3 4">18JY21-1</strain>
    </source>
</reference>
<name>A0A4R4EE72_9BACL</name>
<evidence type="ECO:0000256" key="1">
    <source>
        <dbReference type="ARBA" id="ARBA00022723"/>
    </source>
</evidence>
<keyword evidence="4" id="KW-1185">Reference proteome</keyword>
<evidence type="ECO:0000313" key="3">
    <source>
        <dbReference type="EMBL" id="TCZ77747.1"/>
    </source>
</evidence>
<dbReference type="GO" id="GO:1901023">
    <property type="term" value="P:4-hydroxyphenylacetate catabolic process"/>
    <property type="evidence" value="ECO:0007669"/>
    <property type="project" value="InterPro"/>
</dbReference>
<dbReference type="NCBIfam" id="TIGR02303">
    <property type="entry name" value="HpaG-C-term"/>
    <property type="match status" value="1"/>
</dbReference>
<sequence length="262" mass="29149">MKHARVAYLGAIHNAIEVDGLLKLEDGRKVSEHEVVWLPPVQPRTVFALGLNYADHAKELAFKAPTEPLVFLKGPHTFIGHRAQTRRPADATYMHYECELAVVIGRTARKVKQMDAYHYVAGYTVANDYAIRDYLENYYRPNLKVKNRDTCTPIGPWLVDAKDIPDPMNLTLRTYVNGKLTQEGSTKDMIFSIPALIEYLSSFMTLNTGDIILTGTPEGLVNTAVGDEVVTEIEGIGRLVNTIADDSSFQIRAQEGTVSPSL</sequence>
<gene>
    <name evidence="3" type="ORF">E0485_09715</name>
</gene>
<dbReference type="SUPFAM" id="SSF56529">
    <property type="entry name" value="FAH"/>
    <property type="match status" value="1"/>
</dbReference>
<keyword evidence="3" id="KW-0413">Isomerase</keyword>